<proteinExistence type="predicted"/>
<dbReference type="GeneID" id="17295390"/>
<dbReference type="EMBL" id="JH993046">
    <property type="protein sequence ID" value="EKX38724.1"/>
    <property type="molecule type" value="Genomic_DNA"/>
</dbReference>
<evidence type="ECO:0000313" key="4">
    <source>
        <dbReference type="EnsemblProtists" id="EKX38724"/>
    </source>
</evidence>
<protein>
    <submittedName>
        <fullName evidence="3 4">Uncharacterized protein</fullName>
    </submittedName>
</protein>
<feature type="region of interest" description="Disordered" evidence="1">
    <location>
        <begin position="321"/>
        <end position="350"/>
    </location>
</feature>
<feature type="region of interest" description="Disordered" evidence="1">
    <location>
        <begin position="152"/>
        <end position="173"/>
    </location>
</feature>
<dbReference type="Proteomes" id="UP000011087">
    <property type="component" value="Unassembled WGS sequence"/>
</dbReference>
<reference evidence="5" key="2">
    <citation type="submission" date="2012-11" db="EMBL/GenBank/DDBJ databases">
        <authorList>
            <person name="Kuo A."/>
            <person name="Curtis B.A."/>
            <person name="Tanifuji G."/>
            <person name="Burki F."/>
            <person name="Gruber A."/>
            <person name="Irimia M."/>
            <person name="Maruyama S."/>
            <person name="Arias M.C."/>
            <person name="Ball S.G."/>
            <person name="Gile G.H."/>
            <person name="Hirakawa Y."/>
            <person name="Hopkins J.F."/>
            <person name="Rensing S.A."/>
            <person name="Schmutz J."/>
            <person name="Symeonidi A."/>
            <person name="Elias M."/>
            <person name="Eveleigh R.J."/>
            <person name="Herman E.K."/>
            <person name="Klute M.J."/>
            <person name="Nakayama T."/>
            <person name="Obornik M."/>
            <person name="Reyes-Prieto A."/>
            <person name="Armbrust E.V."/>
            <person name="Aves S.J."/>
            <person name="Beiko R.G."/>
            <person name="Coutinho P."/>
            <person name="Dacks J.B."/>
            <person name="Durnford D.G."/>
            <person name="Fast N.M."/>
            <person name="Green B.R."/>
            <person name="Grisdale C."/>
            <person name="Hempe F."/>
            <person name="Henrissat B."/>
            <person name="Hoppner M.P."/>
            <person name="Ishida K.-I."/>
            <person name="Kim E."/>
            <person name="Koreny L."/>
            <person name="Kroth P.G."/>
            <person name="Liu Y."/>
            <person name="Malik S.-B."/>
            <person name="Maier U.G."/>
            <person name="McRose D."/>
            <person name="Mock T."/>
            <person name="Neilson J.A."/>
            <person name="Onodera N.T."/>
            <person name="Poole A.M."/>
            <person name="Pritham E.J."/>
            <person name="Richards T.A."/>
            <person name="Rocap G."/>
            <person name="Roy S.W."/>
            <person name="Sarai C."/>
            <person name="Schaack S."/>
            <person name="Shirato S."/>
            <person name="Slamovits C.H."/>
            <person name="Spencer D.F."/>
            <person name="Suzuki S."/>
            <person name="Worden A.Z."/>
            <person name="Zauner S."/>
            <person name="Barry K."/>
            <person name="Bell C."/>
            <person name="Bharti A.K."/>
            <person name="Crow J.A."/>
            <person name="Grimwood J."/>
            <person name="Kramer R."/>
            <person name="Lindquist E."/>
            <person name="Lucas S."/>
            <person name="Salamov A."/>
            <person name="McFadden G.I."/>
            <person name="Lane C.E."/>
            <person name="Keeling P.J."/>
            <person name="Gray M.W."/>
            <person name="Grigoriev I.V."/>
            <person name="Archibald J.M."/>
        </authorList>
    </citation>
    <scope>NUCLEOTIDE SEQUENCE</scope>
    <source>
        <strain evidence="5">CCMP2712</strain>
    </source>
</reference>
<organism evidence="3">
    <name type="scientific">Guillardia theta (strain CCMP2712)</name>
    <name type="common">Cryptophyte</name>
    <dbReference type="NCBI Taxonomy" id="905079"/>
    <lineage>
        <taxon>Eukaryota</taxon>
        <taxon>Cryptophyceae</taxon>
        <taxon>Pyrenomonadales</taxon>
        <taxon>Geminigeraceae</taxon>
        <taxon>Guillardia</taxon>
    </lineage>
</organism>
<feature type="chain" id="PRO_5008770411" evidence="2">
    <location>
        <begin position="23"/>
        <end position="391"/>
    </location>
</feature>
<feature type="compositionally biased region" description="Polar residues" evidence="1">
    <location>
        <begin position="326"/>
        <end position="339"/>
    </location>
</feature>
<evidence type="ECO:0000256" key="2">
    <source>
        <dbReference type="SAM" id="SignalP"/>
    </source>
</evidence>
<gene>
    <name evidence="3" type="ORF">GUITHDRAFT_144109</name>
</gene>
<keyword evidence="2" id="KW-0732">Signal</keyword>
<reference evidence="4" key="3">
    <citation type="submission" date="2016-03" db="UniProtKB">
        <authorList>
            <consortium name="EnsemblProtists"/>
        </authorList>
    </citation>
    <scope>IDENTIFICATION</scope>
</reference>
<evidence type="ECO:0000313" key="5">
    <source>
        <dbReference type="Proteomes" id="UP000011087"/>
    </source>
</evidence>
<keyword evidence="5" id="KW-1185">Reference proteome</keyword>
<dbReference type="PaxDb" id="55529-EKX38724"/>
<evidence type="ECO:0000313" key="3">
    <source>
        <dbReference type="EMBL" id="EKX38724.1"/>
    </source>
</evidence>
<accession>L1IS46</accession>
<dbReference type="KEGG" id="gtt:GUITHDRAFT_144109"/>
<dbReference type="EnsemblProtists" id="EKX38724">
    <property type="protein sequence ID" value="EKX38724"/>
    <property type="gene ID" value="GUITHDRAFT_144109"/>
</dbReference>
<dbReference type="RefSeq" id="XP_005825704.1">
    <property type="nucleotide sequence ID" value="XM_005825647.1"/>
</dbReference>
<feature type="signal peptide" evidence="2">
    <location>
        <begin position="1"/>
        <end position="22"/>
    </location>
</feature>
<sequence length="391" mass="44234">MQWGKTWPWLLAAAVAVMVLGARREEEKESMGRETTRTMLSEKSLVRILHERERARRQLKHTLGRILSGEDRERESGRSSEGWGCRTTQTACCRNRVIKAMLRPPPVSHAIAKPNMIAGQGDRKQMLLALVRAPLDCIRKAYHGRMKGTKFERVGSAPSSSTSAEGLTEERERVAREVAQGKLSEQGKRSTGSLQLKRKMKPPKLLRIVRSRARSQRLADVYKEKENIVDAERAYKEGELAAKAYDKGELDAREYEAGLQVAEQRRMQQDKKQWDEEKKLATLHQIASAACQKRMALEEEASLVKAQQRVIHELEKAVAMRKEAGKSQTPKRPEANNNMGKEVAKDPLEHPNFSAARCQVAVSARSCEDVTLMPSRKKNLAKLRKDEEGIH</sequence>
<reference evidence="3 5" key="1">
    <citation type="journal article" date="2012" name="Nature">
        <title>Algal genomes reveal evolutionary mosaicism and the fate of nucleomorphs.</title>
        <authorList>
            <consortium name="DOE Joint Genome Institute"/>
            <person name="Curtis B.A."/>
            <person name="Tanifuji G."/>
            <person name="Burki F."/>
            <person name="Gruber A."/>
            <person name="Irimia M."/>
            <person name="Maruyama S."/>
            <person name="Arias M.C."/>
            <person name="Ball S.G."/>
            <person name="Gile G.H."/>
            <person name="Hirakawa Y."/>
            <person name="Hopkins J.F."/>
            <person name="Kuo A."/>
            <person name="Rensing S.A."/>
            <person name="Schmutz J."/>
            <person name="Symeonidi A."/>
            <person name="Elias M."/>
            <person name="Eveleigh R.J."/>
            <person name="Herman E.K."/>
            <person name="Klute M.J."/>
            <person name="Nakayama T."/>
            <person name="Obornik M."/>
            <person name="Reyes-Prieto A."/>
            <person name="Armbrust E.V."/>
            <person name="Aves S.J."/>
            <person name="Beiko R.G."/>
            <person name="Coutinho P."/>
            <person name="Dacks J.B."/>
            <person name="Durnford D.G."/>
            <person name="Fast N.M."/>
            <person name="Green B.R."/>
            <person name="Grisdale C.J."/>
            <person name="Hempel F."/>
            <person name="Henrissat B."/>
            <person name="Hoppner M.P."/>
            <person name="Ishida K."/>
            <person name="Kim E."/>
            <person name="Koreny L."/>
            <person name="Kroth P.G."/>
            <person name="Liu Y."/>
            <person name="Malik S.B."/>
            <person name="Maier U.G."/>
            <person name="McRose D."/>
            <person name="Mock T."/>
            <person name="Neilson J.A."/>
            <person name="Onodera N.T."/>
            <person name="Poole A.M."/>
            <person name="Pritham E.J."/>
            <person name="Richards T.A."/>
            <person name="Rocap G."/>
            <person name="Roy S.W."/>
            <person name="Sarai C."/>
            <person name="Schaack S."/>
            <person name="Shirato S."/>
            <person name="Slamovits C.H."/>
            <person name="Spencer D.F."/>
            <person name="Suzuki S."/>
            <person name="Worden A.Z."/>
            <person name="Zauner S."/>
            <person name="Barry K."/>
            <person name="Bell C."/>
            <person name="Bharti A.K."/>
            <person name="Crow J.A."/>
            <person name="Grimwood J."/>
            <person name="Kramer R."/>
            <person name="Lindquist E."/>
            <person name="Lucas S."/>
            <person name="Salamov A."/>
            <person name="McFadden G.I."/>
            <person name="Lane C.E."/>
            <person name="Keeling P.J."/>
            <person name="Gray M.W."/>
            <person name="Grigoriev I.V."/>
            <person name="Archibald J.M."/>
        </authorList>
    </citation>
    <scope>NUCLEOTIDE SEQUENCE</scope>
    <source>
        <strain evidence="3 5">CCMP2712</strain>
    </source>
</reference>
<dbReference type="HOGENOM" id="CLU_706875_0_0_1"/>
<name>L1IS46_GUITC</name>
<dbReference type="AlphaFoldDB" id="L1IS46"/>
<evidence type="ECO:0000256" key="1">
    <source>
        <dbReference type="SAM" id="MobiDB-lite"/>
    </source>
</evidence>